<dbReference type="RefSeq" id="WP_289215883.1">
    <property type="nucleotide sequence ID" value="NZ_JAPVRC010000004.1"/>
</dbReference>
<evidence type="ECO:0000313" key="1">
    <source>
        <dbReference type="EMBL" id="MFC7321958.1"/>
    </source>
</evidence>
<name>A0ABW2K539_9BACI</name>
<sequence length="298" mass="34244">MDEHNRNLRNQIDDLQQVTDIPEGSLIPIGGGYSVDENGEMFYSESERSREVKRRHAYKQRDQRHFTFTRMAEILEITYGLSNKNCGYLLMLQPYVQYKTNIIAMNGREPKPMSKKQIAEVFGVQTRTAKSALDKLVDFGALEINEDGDYKMNERFHFRSKVKGDADQLVKTFHTTLKQLKLKPAELGAVYKLLPYVHYETNLVCKNPFEDNPNKVEFYNKKDISKLFGISPRKASDLFAKLTRAGVIVEIKRKAPMMSEASGDGRETVIAINPSIVTRLRGEHDHKTLLQLFNTSEF</sequence>
<accession>A0ABW2K539</accession>
<protein>
    <submittedName>
        <fullName evidence="1">Uncharacterized protein</fullName>
    </submittedName>
</protein>
<proteinExistence type="predicted"/>
<dbReference type="SUPFAM" id="SSF46785">
    <property type="entry name" value="Winged helix' DNA-binding domain"/>
    <property type="match status" value="1"/>
</dbReference>
<dbReference type="InterPro" id="IPR036390">
    <property type="entry name" value="WH_DNA-bd_sf"/>
</dbReference>
<dbReference type="Proteomes" id="UP001596494">
    <property type="component" value="Unassembled WGS sequence"/>
</dbReference>
<organism evidence="1 2">
    <name type="scientific">Halobacillus campisalis</name>
    <dbReference type="NCBI Taxonomy" id="435909"/>
    <lineage>
        <taxon>Bacteria</taxon>
        <taxon>Bacillati</taxon>
        <taxon>Bacillota</taxon>
        <taxon>Bacilli</taxon>
        <taxon>Bacillales</taxon>
        <taxon>Bacillaceae</taxon>
        <taxon>Halobacillus</taxon>
    </lineage>
</organism>
<evidence type="ECO:0000313" key="2">
    <source>
        <dbReference type="Proteomes" id="UP001596494"/>
    </source>
</evidence>
<reference evidence="2" key="1">
    <citation type="journal article" date="2019" name="Int. J. Syst. Evol. Microbiol.">
        <title>The Global Catalogue of Microorganisms (GCM) 10K type strain sequencing project: providing services to taxonomists for standard genome sequencing and annotation.</title>
        <authorList>
            <consortium name="The Broad Institute Genomics Platform"/>
            <consortium name="The Broad Institute Genome Sequencing Center for Infectious Disease"/>
            <person name="Wu L."/>
            <person name="Ma J."/>
        </authorList>
    </citation>
    <scope>NUCLEOTIDE SEQUENCE [LARGE SCALE GENOMIC DNA]</scope>
    <source>
        <strain evidence="2">CCUG 73951</strain>
    </source>
</reference>
<comment type="caution">
    <text evidence="1">The sequence shown here is derived from an EMBL/GenBank/DDBJ whole genome shotgun (WGS) entry which is preliminary data.</text>
</comment>
<keyword evidence="2" id="KW-1185">Reference proteome</keyword>
<gene>
    <name evidence="1" type="ORF">ACFQMN_13810</name>
</gene>
<dbReference type="EMBL" id="JBHTBY010000011">
    <property type="protein sequence ID" value="MFC7321958.1"/>
    <property type="molecule type" value="Genomic_DNA"/>
</dbReference>